<dbReference type="EMBL" id="LR134377">
    <property type="protein sequence ID" value="VEH06584.1"/>
    <property type="molecule type" value="Genomic_DNA"/>
</dbReference>
<accession>A0A0F6TD49</accession>
<dbReference type="Proteomes" id="UP000271380">
    <property type="component" value="Chromosome"/>
</dbReference>
<protein>
    <submittedName>
        <fullName evidence="1">Uncharacterized protein</fullName>
    </submittedName>
</protein>
<name>A0A0F6TD49_9CORY</name>
<reference evidence="2 4" key="2">
    <citation type="submission" date="2018-12" db="EMBL/GenBank/DDBJ databases">
        <authorList>
            <consortium name="Pathogen Informatics"/>
        </authorList>
    </citation>
    <scope>NUCLEOTIDE SEQUENCE [LARGE SCALE GENOMIC DNA]</scope>
    <source>
        <strain evidence="2 4">NCTC949</strain>
    </source>
</reference>
<dbReference type="KEGG" id="cku:UL82_03185"/>
<gene>
    <name evidence="2" type="ORF">NCTC949_01200</name>
    <name evidence="1" type="ORF">UL82_03185</name>
</gene>
<dbReference type="EMBL" id="CP011312">
    <property type="protein sequence ID" value="AKE40851.1"/>
    <property type="molecule type" value="Genomic_DNA"/>
</dbReference>
<evidence type="ECO:0000313" key="2">
    <source>
        <dbReference type="EMBL" id="VEH06584.1"/>
    </source>
</evidence>
<dbReference type="HOGENOM" id="CLU_1774267_0_0_11"/>
<organism evidence="1 3">
    <name type="scientific">Corynebacterium kutscheri</name>
    <dbReference type="NCBI Taxonomy" id="35755"/>
    <lineage>
        <taxon>Bacteria</taxon>
        <taxon>Bacillati</taxon>
        <taxon>Actinomycetota</taxon>
        <taxon>Actinomycetes</taxon>
        <taxon>Mycobacteriales</taxon>
        <taxon>Corynebacteriaceae</taxon>
        <taxon>Corynebacterium</taxon>
    </lineage>
</organism>
<dbReference type="AlphaFoldDB" id="A0A0F6TD49"/>
<evidence type="ECO:0000313" key="1">
    <source>
        <dbReference type="EMBL" id="AKE40851.1"/>
    </source>
</evidence>
<reference evidence="1 3" key="1">
    <citation type="journal article" date="2015" name="Genome Announc.">
        <title>Complete Genome Sequence of Corynebacterium kutscheri DSM 20755, a Corynebacterial Type Strain with Remarkably Low G+C Content of Chromosomal DNA.</title>
        <authorList>
            <person name="Ruckert C."/>
            <person name="Albersmeier A."/>
            <person name="Winkler A."/>
            <person name="Tauch A."/>
        </authorList>
    </citation>
    <scope>NUCLEOTIDE SEQUENCE [LARGE SCALE GENOMIC DNA]</scope>
    <source>
        <strain evidence="1 3">DSM 20755</strain>
    </source>
</reference>
<evidence type="ECO:0000313" key="4">
    <source>
        <dbReference type="Proteomes" id="UP000271380"/>
    </source>
</evidence>
<sequence>MVIDGAGGCGVGWGAGGIGIGIGIGTTGGIPCVVVVEVGSEGFDDVGFDEVVVVIGGTGVDEVGFTELVVDGAVVEVVVDSEVVGSIGVVVDVVGVVEVVDGVVVEVVGVTGGTGGTKKGVDIYGSINSYFFRFAGDSECITITVS</sequence>
<evidence type="ECO:0000313" key="3">
    <source>
        <dbReference type="Proteomes" id="UP000033457"/>
    </source>
</evidence>
<dbReference type="Proteomes" id="UP000033457">
    <property type="component" value="Chromosome"/>
</dbReference>
<keyword evidence="3" id="KW-1185">Reference proteome</keyword>
<proteinExistence type="predicted"/>